<dbReference type="Proteomes" id="UP000316759">
    <property type="component" value="Unassembled WGS sequence"/>
</dbReference>
<dbReference type="OrthoDB" id="6272342at2759"/>
<feature type="compositionally biased region" description="Basic residues" evidence="1">
    <location>
        <begin position="385"/>
        <end position="398"/>
    </location>
</feature>
<accession>A0A504YYF8</accession>
<protein>
    <submittedName>
        <fullName evidence="2">Uncharacterized protein</fullName>
    </submittedName>
</protein>
<reference evidence="2 3" key="1">
    <citation type="submission" date="2019-04" db="EMBL/GenBank/DDBJ databases">
        <title>Annotation for the trematode Fasciola gigantica.</title>
        <authorList>
            <person name="Choi Y.-J."/>
        </authorList>
    </citation>
    <scope>NUCLEOTIDE SEQUENCE [LARGE SCALE GENOMIC DNA]</scope>
    <source>
        <strain evidence="2">Uganda_cow_1</strain>
    </source>
</reference>
<dbReference type="EMBL" id="SUNJ01001287">
    <property type="protein sequence ID" value="TPP66912.1"/>
    <property type="molecule type" value="Genomic_DNA"/>
</dbReference>
<dbReference type="AlphaFoldDB" id="A0A504YYF8"/>
<sequence>MALATTLSKDEVNRSLKVAMKRPKKSIPPPKYLCVPSSLQIQQKFVLLREIRKTSKNFRVTTLDENHSVCDHLRRMITSHGCIPELDNLSVSSMKGIYTRQKETSDSTEIPKLPLIRRFVVRYLKNKFLENSAHRQFWSFVHIGVNSVLKRLERLDDVRCDSEQEDPVICCVLLDVGWVKSQLGHHVAHLCAIREVRLVVLRPMQSLAKLTSCSLYPLKKSIAVGISLSNTAPLELRQWIEQVREVVPTLTLPMVRRTAPTLSSQPLKRDNLERTDQLPMQSWDSYPVNCAKLYLPSETPISSDRIVTVAELWCRLCSSAKKIGSLQAGAEFFPLLSGSDAHQNPSFGATLVRTVPAQTEEQRHKRKRNKRRLDSSRPPIDSPKKLKKNKEKKSKCKH</sequence>
<feature type="region of interest" description="Disordered" evidence="1">
    <location>
        <begin position="353"/>
        <end position="398"/>
    </location>
</feature>
<keyword evidence="3" id="KW-1185">Reference proteome</keyword>
<gene>
    <name evidence="2" type="ORF">FGIG_10665</name>
</gene>
<proteinExistence type="predicted"/>
<organism evidence="2 3">
    <name type="scientific">Fasciola gigantica</name>
    <name type="common">Giant liver fluke</name>
    <dbReference type="NCBI Taxonomy" id="46835"/>
    <lineage>
        <taxon>Eukaryota</taxon>
        <taxon>Metazoa</taxon>
        <taxon>Spiralia</taxon>
        <taxon>Lophotrochozoa</taxon>
        <taxon>Platyhelminthes</taxon>
        <taxon>Trematoda</taxon>
        <taxon>Digenea</taxon>
        <taxon>Plagiorchiida</taxon>
        <taxon>Echinostomata</taxon>
        <taxon>Echinostomatoidea</taxon>
        <taxon>Fasciolidae</taxon>
        <taxon>Fasciola</taxon>
    </lineage>
</organism>
<comment type="caution">
    <text evidence="2">The sequence shown here is derived from an EMBL/GenBank/DDBJ whole genome shotgun (WGS) entry which is preliminary data.</text>
</comment>
<name>A0A504YYF8_FASGI</name>
<evidence type="ECO:0000256" key="1">
    <source>
        <dbReference type="SAM" id="MobiDB-lite"/>
    </source>
</evidence>
<evidence type="ECO:0000313" key="3">
    <source>
        <dbReference type="Proteomes" id="UP000316759"/>
    </source>
</evidence>
<evidence type="ECO:0000313" key="2">
    <source>
        <dbReference type="EMBL" id="TPP66912.1"/>
    </source>
</evidence>